<evidence type="ECO:0000313" key="2">
    <source>
        <dbReference type="Proteomes" id="UP001165064"/>
    </source>
</evidence>
<keyword evidence="2" id="KW-1185">Reference proteome</keyword>
<comment type="caution">
    <text evidence="1">The sequence shown here is derived from an EMBL/GenBank/DDBJ whole genome shotgun (WGS) entry which is preliminary data.</text>
</comment>
<name>A0ACB5TC19_AMBMO</name>
<dbReference type="EMBL" id="BSXS01006331">
    <property type="protein sequence ID" value="GME85371.1"/>
    <property type="molecule type" value="Genomic_DNA"/>
</dbReference>
<accession>A0ACB5TC19</accession>
<reference evidence="1" key="1">
    <citation type="submission" date="2023-04" db="EMBL/GenBank/DDBJ databases">
        <title>Ambrosiozyma monospora NBRC 10751.</title>
        <authorList>
            <person name="Ichikawa N."/>
            <person name="Sato H."/>
            <person name="Tonouchi N."/>
        </authorList>
    </citation>
    <scope>NUCLEOTIDE SEQUENCE</scope>
    <source>
        <strain evidence="1">NBRC 10751</strain>
    </source>
</reference>
<sequence length="330" mass="36011">MYRLLRSKGYEFPAVKREDAAVLNPSDNLKSIAELQKEERLAQSAKLQELIRRGRPQDLKEANELMKIMSGFKEDESLEESKAQVEEDLTKLKRKAEILDEMLNNLTNSGMPIDKSDETLGELISSLRVSQPQIQKLIQEESVNQDEVTKLLELNDTINTILHKVDLLSEGDVSGASKVKTSAGSNALNLIDFDDDSTTTTTTTTTNQPSDASQPTSKDAITDLLSDLGGLSFGNSSSTANQGSINLFSTPPPTTQPSQPTQSVPFDLFGNPSSTTTTTTPATTSSTVPQPQPVSRPIAPAPANDPFGRFPYHNNNHIPITSTYPICIQY</sequence>
<organism evidence="1 2">
    <name type="scientific">Ambrosiozyma monospora</name>
    <name type="common">Yeast</name>
    <name type="synonym">Endomycopsis monosporus</name>
    <dbReference type="NCBI Taxonomy" id="43982"/>
    <lineage>
        <taxon>Eukaryota</taxon>
        <taxon>Fungi</taxon>
        <taxon>Dikarya</taxon>
        <taxon>Ascomycota</taxon>
        <taxon>Saccharomycotina</taxon>
        <taxon>Pichiomycetes</taxon>
        <taxon>Pichiales</taxon>
        <taxon>Pichiaceae</taxon>
        <taxon>Ambrosiozyma</taxon>
    </lineage>
</organism>
<proteinExistence type="predicted"/>
<protein>
    <submittedName>
        <fullName evidence="1">Unnamed protein product</fullName>
    </submittedName>
</protein>
<dbReference type="Proteomes" id="UP001165064">
    <property type="component" value="Unassembled WGS sequence"/>
</dbReference>
<gene>
    <name evidence="1" type="ORF">Amon02_000756600</name>
</gene>
<evidence type="ECO:0000313" key="1">
    <source>
        <dbReference type="EMBL" id="GME85371.1"/>
    </source>
</evidence>